<feature type="domain" description="Chitin-binding type-2" evidence="8">
    <location>
        <begin position="22"/>
        <end position="82"/>
    </location>
</feature>
<dbReference type="PANTHER" id="PTHR23301">
    <property type="entry name" value="CHITIN BINDING PERITROPHIN-A"/>
    <property type="match status" value="1"/>
</dbReference>
<protein>
    <recommendedName>
        <fullName evidence="8">Chitin-binding type-2 domain-containing protein</fullName>
    </recommendedName>
</protein>
<evidence type="ECO:0000313" key="9">
    <source>
        <dbReference type="EnsemblMetazoa" id="AFAF014210-PA"/>
    </source>
</evidence>
<dbReference type="PANTHER" id="PTHR23301:SF0">
    <property type="entry name" value="CHITIN-BINDING TYPE-2 DOMAIN-CONTAINING PROTEIN-RELATED"/>
    <property type="match status" value="1"/>
</dbReference>
<feature type="domain" description="Chitin-binding type-2" evidence="8">
    <location>
        <begin position="321"/>
        <end position="381"/>
    </location>
</feature>
<keyword evidence="4" id="KW-1015">Disulfide bond</keyword>
<dbReference type="Gene3D" id="2.170.140.10">
    <property type="entry name" value="Chitin binding domain"/>
    <property type="match status" value="3"/>
</dbReference>
<dbReference type="GO" id="GO:0008061">
    <property type="term" value="F:chitin binding"/>
    <property type="evidence" value="ECO:0007669"/>
    <property type="project" value="UniProtKB-KW"/>
</dbReference>
<dbReference type="InterPro" id="IPR036508">
    <property type="entry name" value="Chitin-bd_dom_sf"/>
</dbReference>
<dbReference type="InterPro" id="IPR051940">
    <property type="entry name" value="Chitin_bind-dev_reg"/>
</dbReference>
<dbReference type="SMART" id="SM00494">
    <property type="entry name" value="ChtBD2"/>
    <property type="match status" value="3"/>
</dbReference>
<dbReference type="EMBL" id="AXCN02001699">
    <property type="status" value="NOT_ANNOTATED_CDS"/>
    <property type="molecule type" value="Genomic_DNA"/>
</dbReference>
<feature type="region of interest" description="Disordered" evidence="6">
    <location>
        <begin position="92"/>
        <end position="115"/>
    </location>
</feature>
<feature type="chain" id="PRO_5008133269" description="Chitin-binding type-2 domain-containing protein" evidence="7">
    <location>
        <begin position="19"/>
        <end position="381"/>
    </location>
</feature>
<dbReference type="AlphaFoldDB" id="A0A182QPD8"/>
<accession>A0A182QPD8</accession>
<evidence type="ECO:0000259" key="8">
    <source>
        <dbReference type="PROSITE" id="PS50940"/>
    </source>
</evidence>
<proteinExistence type="predicted"/>
<evidence type="ECO:0000256" key="1">
    <source>
        <dbReference type="ARBA" id="ARBA00022669"/>
    </source>
</evidence>
<evidence type="ECO:0000256" key="3">
    <source>
        <dbReference type="ARBA" id="ARBA00022737"/>
    </source>
</evidence>
<dbReference type="SUPFAM" id="SSF57625">
    <property type="entry name" value="Invertebrate chitin-binding proteins"/>
    <property type="match status" value="3"/>
</dbReference>
<reference evidence="10" key="1">
    <citation type="submission" date="2014-01" db="EMBL/GenBank/DDBJ databases">
        <title>The Genome Sequence of Anopheles farauti FAR1 (V2).</title>
        <authorList>
            <consortium name="The Broad Institute Genomics Platform"/>
            <person name="Neafsey D.E."/>
            <person name="Besansky N."/>
            <person name="Howell P."/>
            <person name="Walton C."/>
            <person name="Young S.K."/>
            <person name="Zeng Q."/>
            <person name="Gargeya S."/>
            <person name="Fitzgerald M."/>
            <person name="Haas B."/>
            <person name="Abouelleil A."/>
            <person name="Allen A.W."/>
            <person name="Alvarado L."/>
            <person name="Arachchi H.M."/>
            <person name="Berlin A.M."/>
            <person name="Chapman S.B."/>
            <person name="Gainer-Dewar J."/>
            <person name="Goldberg J."/>
            <person name="Griggs A."/>
            <person name="Gujja S."/>
            <person name="Hansen M."/>
            <person name="Howarth C."/>
            <person name="Imamovic A."/>
            <person name="Ireland A."/>
            <person name="Larimer J."/>
            <person name="McCowan C."/>
            <person name="Murphy C."/>
            <person name="Pearson M."/>
            <person name="Poon T.W."/>
            <person name="Priest M."/>
            <person name="Roberts A."/>
            <person name="Saif S."/>
            <person name="Shea T."/>
            <person name="Sisk P."/>
            <person name="Sykes S."/>
            <person name="Wortman J."/>
            <person name="Nusbaum C."/>
            <person name="Birren B."/>
        </authorList>
    </citation>
    <scope>NUCLEOTIDE SEQUENCE [LARGE SCALE GENOMIC DNA]</scope>
    <source>
        <strain evidence="10">FAR1</strain>
    </source>
</reference>
<keyword evidence="1" id="KW-0147">Chitin-binding</keyword>
<reference evidence="9" key="2">
    <citation type="submission" date="2020-05" db="UniProtKB">
        <authorList>
            <consortium name="EnsemblMetazoa"/>
        </authorList>
    </citation>
    <scope>IDENTIFICATION</scope>
    <source>
        <strain evidence="9">FAR1</strain>
    </source>
</reference>
<feature type="signal peptide" evidence="7">
    <location>
        <begin position="1"/>
        <end position="18"/>
    </location>
</feature>
<dbReference type="PROSITE" id="PS50940">
    <property type="entry name" value="CHIT_BIND_II"/>
    <property type="match status" value="3"/>
</dbReference>
<keyword evidence="10" id="KW-1185">Reference proteome</keyword>
<dbReference type="STRING" id="69004.A0A182QPD8"/>
<dbReference type="VEuPathDB" id="VectorBase:AFAF014210"/>
<evidence type="ECO:0000256" key="4">
    <source>
        <dbReference type="ARBA" id="ARBA00023157"/>
    </source>
</evidence>
<keyword evidence="5" id="KW-0325">Glycoprotein</keyword>
<keyword evidence="3" id="KW-0677">Repeat</keyword>
<evidence type="ECO:0000256" key="2">
    <source>
        <dbReference type="ARBA" id="ARBA00022729"/>
    </source>
</evidence>
<organism evidence="9 10">
    <name type="scientific">Anopheles farauti</name>
    <dbReference type="NCBI Taxonomy" id="69004"/>
    <lineage>
        <taxon>Eukaryota</taxon>
        <taxon>Metazoa</taxon>
        <taxon>Ecdysozoa</taxon>
        <taxon>Arthropoda</taxon>
        <taxon>Hexapoda</taxon>
        <taxon>Insecta</taxon>
        <taxon>Pterygota</taxon>
        <taxon>Neoptera</taxon>
        <taxon>Endopterygota</taxon>
        <taxon>Diptera</taxon>
        <taxon>Nematocera</taxon>
        <taxon>Culicoidea</taxon>
        <taxon>Culicidae</taxon>
        <taxon>Anophelinae</taxon>
        <taxon>Anopheles</taxon>
    </lineage>
</organism>
<evidence type="ECO:0000256" key="5">
    <source>
        <dbReference type="ARBA" id="ARBA00023180"/>
    </source>
</evidence>
<evidence type="ECO:0000313" key="10">
    <source>
        <dbReference type="Proteomes" id="UP000075886"/>
    </source>
</evidence>
<feature type="compositionally biased region" description="Pro residues" evidence="6">
    <location>
        <begin position="103"/>
        <end position="115"/>
    </location>
</feature>
<dbReference type="GO" id="GO:0005576">
    <property type="term" value="C:extracellular region"/>
    <property type="evidence" value="ECO:0007669"/>
    <property type="project" value="InterPro"/>
</dbReference>
<sequence>MLGNEFTLLLAVLAAVSAATIDPRCTRYSFGMEAQVLSYQPDCRKFVICDMGGNGQVLSCPPGLYFSDESHACSFDTSVCTHGELIGTIHEVPSRPELAVPSQPVPSQPMPKPPQPLPPLPVVPVQPQPPVLVPEIHPMPIPNEPERDVSSADETSVEEDVHRLPIITAAPTTVASVEDHPEAGQLPQQSVCWNKPAGNVYPVVNDCGLYVVCFGDNNAIVQRCPKGLLYDHKQQRCEFAEASYCATPRIDGHVMLDVHGVDMTLYGDGIPVVAPIQEGAPALAIDMVEQHEHQPVLVVPAEPEVHPAPEVEYSFRIIDNHPRCLARNNLALTVELPHDTDCSKYYVCVGRVAFEKQCPAGQHWNAKNNWCDFTSQANCTL</sequence>
<name>A0A182QPD8_9DIPT</name>
<keyword evidence="2 7" id="KW-0732">Signal</keyword>
<dbReference type="EnsemblMetazoa" id="AFAF014210-RA">
    <property type="protein sequence ID" value="AFAF014210-PA"/>
    <property type="gene ID" value="AFAF014210"/>
</dbReference>
<dbReference type="Proteomes" id="UP000075886">
    <property type="component" value="Unassembled WGS sequence"/>
</dbReference>
<evidence type="ECO:0000256" key="7">
    <source>
        <dbReference type="SAM" id="SignalP"/>
    </source>
</evidence>
<dbReference type="InterPro" id="IPR002557">
    <property type="entry name" value="Chitin-bd_dom"/>
</dbReference>
<feature type="domain" description="Chitin-binding type-2" evidence="8">
    <location>
        <begin position="189"/>
        <end position="247"/>
    </location>
</feature>
<evidence type="ECO:0000256" key="6">
    <source>
        <dbReference type="SAM" id="MobiDB-lite"/>
    </source>
</evidence>
<dbReference type="Pfam" id="PF01607">
    <property type="entry name" value="CBM_14"/>
    <property type="match status" value="3"/>
</dbReference>